<dbReference type="Proteomes" id="UP001189429">
    <property type="component" value="Unassembled WGS sequence"/>
</dbReference>
<feature type="non-terminal residue" evidence="2">
    <location>
        <position position="222"/>
    </location>
</feature>
<comment type="caution">
    <text evidence="2">The sequence shown here is derived from an EMBL/GenBank/DDBJ whole genome shotgun (WGS) entry which is preliminary data.</text>
</comment>
<evidence type="ECO:0000256" key="1">
    <source>
        <dbReference type="SAM" id="MobiDB-lite"/>
    </source>
</evidence>
<evidence type="ECO:0000313" key="3">
    <source>
        <dbReference type="Proteomes" id="UP001189429"/>
    </source>
</evidence>
<feature type="compositionally biased region" description="Basic residues" evidence="1">
    <location>
        <begin position="188"/>
        <end position="222"/>
    </location>
</feature>
<gene>
    <name evidence="2" type="ORF">PCOR1329_LOCUS12051</name>
</gene>
<dbReference type="EMBL" id="CAUYUJ010003496">
    <property type="protein sequence ID" value="CAK0805574.1"/>
    <property type="molecule type" value="Genomic_DNA"/>
</dbReference>
<feature type="compositionally biased region" description="Gly residues" evidence="1">
    <location>
        <begin position="141"/>
        <end position="165"/>
    </location>
</feature>
<name>A0ABN9QKA5_9DINO</name>
<feature type="compositionally biased region" description="Basic residues" evidence="1">
    <location>
        <begin position="126"/>
        <end position="137"/>
    </location>
</feature>
<sequence>VGVNCRAQLHHVHLIVLLPSAELELVLLRHRLGRRRATCHRRVSTMWQVPGGRPDLGTDCRAHGGTDGLADGGADLADGGSDGSADASPCGFDYGSLGGGPGANAAPLWGGSRPHDRGGRGLCSAGRRRGPPCRLRAHLQGDGGGEGGRSSIGGGGAAVSGIRGGLGHHPRPKQLPGDRGGGGEQPPGRRRHRRLHRVLRQRGCRHRGGRRRERHLGRGRAG</sequence>
<proteinExistence type="predicted"/>
<feature type="non-terminal residue" evidence="2">
    <location>
        <position position="1"/>
    </location>
</feature>
<protein>
    <submittedName>
        <fullName evidence="2">Uncharacterized protein</fullName>
    </submittedName>
</protein>
<evidence type="ECO:0000313" key="2">
    <source>
        <dbReference type="EMBL" id="CAK0805574.1"/>
    </source>
</evidence>
<keyword evidence="3" id="KW-1185">Reference proteome</keyword>
<feature type="region of interest" description="Disordered" evidence="1">
    <location>
        <begin position="105"/>
        <end position="222"/>
    </location>
</feature>
<organism evidence="2 3">
    <name type="scientific">Prorocentrum cordatum</name>
    <dbReference type="NCBI Taxonomy" id="2364126"/>
    <lineage>
        <taxon>Eukaryota</taxon>
        <taxon>Sar</taxon>
        <taxon>Alveolata</taxon>
        <taxon>Dinophyceae</taxon>
        <taxon>Prorocentrales</taxon>
        <taxon>Prorocentraceae</taxon>
        <taxon>Prorocentrum</taxon>
    </lineage>
</organism>
<accession>A0ABN9QKA5</accession>
<reference evidence="2" key="1">
    <citation type="submission" date="2023-10" db="EMBL/GenBank/DDBJ databases">
        <authorList>
            <person name="Chen Y."/>
            <person name="Shah S."/>
            <person name="Dougan E. K."/>
            <person name="Thang M."/>
            <person name="Chan C."/>
        </authorList>
    </citation>
    <scope>NUCLEOTIDE SEQUENCE [LARGE SCALE GENOMIC DNA]</scope>
</reference>